<proteinExistence type="inferred from homology"/>
<dbReference type="GO" id="GO:0005576">
    <property type="term" value="C:extracellular region"/>
    <property type="evidence" value="ECO:0007669"/>
    <property type="project" value="UniProtKB-SubCell"/>
</dbReference>
<sequence length="231" mass="23765">MGVRQVSAIAGIAAVAATAALGTIATPIAMPSAAATPDCPDIEVVFARGTDEPAGIGNVGKAFVDTLRPMVKGSTVGTYAVEYPASWDFWKAAAGATDMSKRIQATASRCPKTKIVMGGYSQGAAVVDVVATSPVAGLGYSAPLPAAVVPRVASVVVFGNPSARLGQPLTRMSPDFGARTADLCNTNDPICSLGRDWNAHITYPRSGLIKLAAQWVTRHVLPPPPAPTARR</sequence>
<evidence type="ECO:0000313" key="9">
    <source>
        <dbReference type="EMBL" id="BBX28547.1"/>
    </source>
</evidence>
<dbReference type="PANTHER" id="PTHR33630:SF9">
    <property type="entry name" value="CUTINASE 4"/>
    <property type="match status" value="1"/>
</dbReference>
<evidence type="ECO:0000256" key="4">
    <source>
        <dbReference type="ARBA" id="ARBA00022525"/>
    </source>
</evidence>
<dbReference type="AlphaFoldDB" id="A0A6N4UXY6"/>
<evidence type="ECO:0000256" key="8">
    <source>
        <dbReference type="RuleBase" id="RU361263"/>
    </source>
</evidence>
<dbReference type="GO" id="GO:0052689">
    <property type="term" value="F:carboxylic ester hydrolase activity"/>
    <property type="evidence" value="ECO:0007669"/>
    <property type="project" value="UniProtKB-KW"/>
</dbReference>
<reference evidence="9 10" key="1">
    <citation type="journal article" date="2019" name="Emerg. Microbes Infect.">
        <title>Comprehensive subspecies identification of 175 nontuberculous mycobacteria species based on 7547 genomic profiles.</title>
        <authorList>
            <person name="Matsumoto Y."/>
            <person name="Kinjo T."/>
            <person name="Motooka D."/>
            <person name="Nabeya D."/>
            <person name="Jung N."/>
            <person name="Uechi K."/>
            <person name="Horii T."/>
            <person name="Iida T."/>
            <person name="Fujita J."/>
            <person name="Nakamura S."/>
        </authorList>
    </citation>
    <scope>NUCLEOTIDE SEQUENCE [LARGE SCALE GENOMIC DNA]</scope>
    <source>
        <strain evidence="9 10">JCM 12272</strain>
    </source>
</reference>
<keyword evidence="4 8" id="KW-0964">Secreted</keyword>
<comment type="similarity">
    <text evidence="2 8">Belongs to the cutinase family.</text>
</comment>
<keyword evidence="5 8" id="KW-0732">Signal</keyword>
<feature type="chain" id="PRO_5039760561" description="Cutinase" evidence="8">
    <location>
        <begin position="20"/>
        <end position="231"/>
    </location>
</feature>
<accession>A0A6N4UXY6</accession>
<dbReference type="EMBL" id="AP022565">
    <property type="protein sequence ID" value="BBX28547.1"/>
    <property type="molecule type" value="Genomic_DNA"/>
</dbReference>
<evidence type="ECO:0000313" key="10">
    <source>
        <dbReference type="Proteomes" id="UP000466906"/>
    </source>
</evidence>
<feature type="signal peptide" evidence="8">
    <location>
        <begin position="1"/>
        <end position="19"/>
    </location>
</feature>
<evidence type="ECO:0000256" key="3">
    <source>
        <dbReference type="ARBA" id="ARBA00022487"/>
    </source>
</evidence>
<evidence type="ECO:0000256" key="2">
    <source>
        <dbReference type="ARBA" id="ARBA00007534"/>
    </source>
</evidence>
<keyword evidence="3 8" id="KW-0719">Serine esterase</keyword>
<comment type="function">
    <text evidence="8">Catalyzes the hydrolysis of complex carboxylic polyesters found in the cell wall of plants. Degrades cutin, a macromolecule that forms the structure of the plant cuticle.</text>
</comment>
<gene>
    <name evidence="9" type="primary">cut2_4</name>
    <name evidence="9" type="ORF">MALV_36720</name>
</gene>
<dbReference type="InterPro" id="IPR000675">
    <property type="entry name" value="Cutinase/axe"/>
</dbReference>
<evidence type="ECO:0000256" key="6">
    <source>
        <dbReference type="ARBA" id="ARBA00022801"/>
    </source>
</evidence>
<dbReference type="RefSeq" id="WP_163666265.1">
    <property type="nucleotide sequence ID" value="NZ_AP022565.1"/>
</dbReference>
<keyword evidence="7" id="KW-1015">Disulfide bond</keyword>
<evidence type="ECO:0000256" key="1">
    <source>
        <dbReference type="ARBA" id="ARBA00004613"/>
    </source>
</evidence>
<name>A0A6N4UXY6_9MYCO</name>
<dbReference type="KEGG" id="malv:MALV_36720"/>
<protein>
    <recommendedName>
        <fullName evidence="8">Cutinase</fullName>
        <ecNumber evidence="8">3.1.1.-</ecNumber>
    </recommendedName>
</protein>
<dbReference type="Proteomes" id="UP000466906">
    <property type="component" value="Chromosome"/>
</dbReference>
<dbReference type="InterPro" id="IPR043580">
    <property type="entry name" value="CUTINASE_1"/>
</dbReference>
<dbReference type="InterPro" id="IPR029058">
    <property type="entry name" value="AB_hydrolase_fold"/>
</dbReference>
<organism evidence="9 10">
    <name type="scientific">Mycolicibacterium alvei</name>
    <dbReference type="NCBI Taxonomy" id="67081"/>
    <lineage>
        <taxon>Bacteria</taxon>
        <taxon>Bacillati</taxon>
        <taxon>Actinomycetota</taxon>
        <taxon>Actinomycetes</taxon>
        <taxon>Mycobacteriales</taxon>
        <taxon>Mycobacteriaceae</taxon>
        <taxon>Mycolicibacterium</taxon>
    </lineage>
</organism>
<keyword evidence="10" id="KW-1185">Reference proteome</keyword>
<dbReference type="PROSITE" id="PS00155">
    <property type="entry name" value="CUTINASE_1"/>
    <property type="match status" value="1"/>
</dbReference>
<keyword evidence="6 8" id="KW-0378">Hydrolase</keyword>
<dbReference type="SUPFAM" id="SSF53474">
    <property type="entry name" value="alpha/beta-Hydrolases"/>
    <property type="match status" value="1"/>
</dbReference>
<dbReference type="SMART" id="SM01110">
    <property type="entry name" value="Cutinase"/>
    <property type="match status" value="1"/>
</dbReference>
<dbReference type="Pfam" id="PF01083">
    <property type="entry name" value="Cutinase"/>
    <property type="match status" value="1"/>
</dbReference>
<dbReference type="EC" id="3.1.1.-" evidence="8"/>
<evidence type="ECO:0000256" key="5">
    <source>
        <dbReference type="ARBA" id="ARBA00022729"/>
    </source>
</evidence>
<comment type="subcellular location">
    <subcellularLocation>
        <location evidence="1 8">Secreted</location>
    </subcellularLocation>
</comment>
<dbReference type="Gene3D" id="3.40.50.1820">
    <property type="entry name" value="alpha/beta hydrolase"/>
    <property type="match status" value="1"/>
</dbReference>
<evidence type="ECO:0000256" key="7">
    <source>
        <dbReference type="ARBA" id="ARBA00023157"/>
    </source>
</evidence>
<dbReference type="PANTHER" id="PTHR33630">
    <property type="entry name" value="CUTINASE RV1984C-RELATED-RELATED"/>
    <property type="match status" value="1"/>
</dbReference>